<evidence type="ECO:0000256" key="1">
    <source>
        <dbReference type="SAM" id="MobiDB-lite"/>
    </source>
</evidence>
<dbReference type="EMBL" id="BFAA01095019">
    <property type="protein sequence ID" value="GCB84723.1"/>
    <property type="molecule type" value="Genomic_DNA"/>
</dbReference>
<feature type="non-terminal residue" evidence="2">
    <location>
        <position position="1"/>
    </location>
</feature>
<keyword evidence="3" id="KW-1185">Reference proteome</keyword>
<evidence type="ECO:0000313" key="3">
    <source>
        <dbReference type="Proteomes" id="UP000288216"/>
    </source>
</evidence>
<protein>
    <submittedName>
        <fullName evidence="2">Uncharacterized protein</fullName>
    </submittedName>
</protein>
<feature type="non-terminal residue" evidence="2">
    <location>
        <position position="49"/>
    </location>
</feature>
<feature type="compositionally biased region" description="Acidic residues" evidence="1">
    <location>
        <begin position="20"/>
        <end position="37"/>
    </location>
</feature>
<reference evidence="2 3" key="1">
    <citation type="journal article" date="2018" name="Nat. Ecol. Evol.">
        <title>Shark genomes provide insights into elasmobranch evolution and the origin of vertebrates.</title>
        <authorList>
            <person name="Hara Y"/>
            <person name="Yamaguchi K"/>
            <person name="Onimaru K"/>
            <person name="Kadota M"/>
            <person name="Koyanagi M"/>
            <person name="Keeley SD"/>
            <person name="Tatsumi K"/>
            <person name="Tanaka K"/>
            <person name="Motone F"/>
            <person name="Kageyama Y"/>
            <person name="Nozu R"/>
            <person name="Adachi N"/>
            <person name="Nishimura O"/>
            <person name="Nakagawa R"/>
            <person name="Tanegashima C"/>
            <person name="Kiyatake I"/>
            <person name="Matsumoto R"/>
            <person name="Murakumo K"/>
            <person name="Nishida K"/>
            <person name="Terakita A"/>
            <person name="Kuratani S"/>
            <person name="Sato K"/>
            <person name="Hyodo S Kuraku.S."/>
        </authorList>
    </citation>
    <scope>NUCLEOTIDE SEQUENCE [LARGE SCALE GENOMIC DNA]</scope>
</reference>
<accession>A0A401QHB1</accession>
<comment type="caution">
    <text evidence="2">The sequence shown here is derived from an EMBL/GenBank/DDBJ whole genome shotgun (WGS) entry which is preliminary data.</text>
</comment>
<gene>
    <name evidence="2" type="ORF">scyTo_0025430</name>
</gene>
<proteinExistence type="predicted"/>
<organism evidence="2 3">
    <name type="scientific">Scyliorhinus torazame</name>
    <name type="common">Cloudy catshark</name>
    <name type="synonym">Catulus torazame</name>
    <dbReference type="NCBI Taxonomy" id="75743"/>
    <lineage>
        <taxon>Eukaryota</taxon>
        <taxon>Metazoa</taxon>
        <taxon>Chordata</taxon>
        <taxon>Craniata</taxon>
        <taxon>Vertebrata</taxon>
        <taxon>Chondrichthyes</taxon>
        <taxon>Elasmobranchii</taxon>
        <taxon>Galeomorphii</taxon>
        <taxon>Galeoidea</taxon>
        <taxon>Carcharhiniformes</taxon>
        <taxon>Scyliorhinidae</taxon>
        <taxon>Scyliorhinus</taxon>
    </lineage>
</organism>
<name>A0A401QHB1_SCYTO</name>
<dbReference type="STRING" id="75743.A0A401QHB1"/>
<sequence>VKLLIKQDDDLGIPAYDDLFKDEDDENSEDSGNESEGSEPSGKRRRFDE</sequence>
<feature type="region of interest" description="Disordered" evidence="1">
    <location>
        <begin position="1"/>
        <end position="49"/>
    </location>
</feature>
<dbReference type="AlphaFoldDB" id="A0A401QHB1"/>
<evidence type="ECO:0000313" key="2">
    <source>
        <dbReference type="EMBL" id="GCB84723.1"/>
    </source>
</evidence>
<dbReference type="Proteomes" id="UP000288216">
    <property type="component" value="Unassembled WGS sequence"/>
</dbReference>